<evidence type="ECO:0000256" key="4">
    <source>
        <dbReference type="ARBA" id="ARBA00023136"/>
    </source>
</evidence>
<dbReference type="Pfam" id="PF21729">
    <property type="entry name" value="IRX15_IRX15L_GXM"/>
    <property type="match status" value="2"/>
</dbReference>
<evidence type="ECO:0000256" key="2">
    <source>
        <dbReference type="ARBA" id="ARBA00022692"/>
    </source>
</evidence>
<keyword evidence="4" id="KW-0472">Membrane</keyword>
<dbReference type="Proteomes" id="UP000467840">
    <property type="component" value="Chromosome 18"/>
</dbReference>
<evidence type="ECO:0000313" key="5">
    <source>
        <dbReference type="EMBL" id="KAF2296950.1"/>
    </source>
</evidence>
<reference evidence="5 6" key="1">
    <citation type="journal article" date="2020" name="Mol. Plant">
        <title>The Chromosome-Based Rubber Tree Genome Provides New Insights into Spurge Genome Evolution and Rubber Biosynthesis.</title>
        <authorList>
            <person name="Liu J."/>
            <person name="Shi C."/>
            <person name="Shi C.C."/>
            <person name="Li W."/>
            <person name="Zhang Q.J."/>
            <person name="Zhang Y."/>
            <person name="Li K."/>
            <person name="Lu H.F."/>
            <person name="Shi C."/>
            <person name="Zhu S.T."/>
            <person name="Xiao Z.Y."/>
            <person name="Nan H."/>
            <person name="Yue Y."/>
            <person name="Zhu X.G."/>
            <person name="Wu Y."/>
            <person name="Hong X.N."/>
            <person name="Fan G.Y."/>
            <person name="Tong Y."/>
            <person name="Zhang D."/>
            <person name="Mao C.L."/>
            <person name="Liu Y.L."/>
            <person name="Hao S.J."/>
            <person name="Liu W.Q."/>
            <person name="Lv M.Q."/>
            <person name="Zhang H.B."/>
            <person name="Liu Y."/>
            <person name="Hu-Tang G.R."/>
            <person name="Wang J.P."/>
            <person name="Wang J.H."/>
            <person name="Sun Y.H."/>
            <person name="Ni S.B."/>
            <person name="Chen W.B."/>
            <person name="Zhang X.C."/>
            <person name="Jiao Y.N."/>
            <person name="Eichler E.E."/>
            <person name="Li G.H."/>
            <person name="Liu X."/>
            <person name="Gao L.Z."/>
        </authorList>
    </citation>
    <scope>NUCLEOTIDE SEQUENCE [LARGE SCALE GENOMIC DNA]</scope>
    <source>
        <strain evidence="6">cv. GT1</strain>
        <tissue evidence="5">Leaf</tissue>
    </source>
</reference>
<keyword evidence="6" id="KW-1185">Reference proteome</keyword>
<dbReference type="GO" id="GO:0000139">
    <property type="term" value="C:Golgi membrane"/>
    <property type="evidence" value="ECO:0007669"/>
    <property type="project" value="UniProtKB-SubCell"/>
</dbReference>
<keyword evidence="2" id="KW-0812">Transmembrane</keyword>
<dbReference type="GO" id="GO:0045492">
    <property type="term" value="P:xylan biosynthetic process"/>
    <property type="evidence" value="ECO:0007669"/>
    <property type="project" value="InterPro"/>
</dbReference>
<gene>
    <name evidence="5" type="ORF">GH714_013506</name>
</gene>
<evidence type="ECO:0000256" key="1">
    <source>
        <dbReference type="ARBA" id="ARBA00004194"/>
    </source>
</evidence>
<keyword evidence="3" id="KW-1133">Transmembrane helix</keyword>
<sequence>MWTSLNHGGRTLFLEEDKSWIEQIREKIPSLDPTIMGLDHGGCANWVSQRGAGENDGDLHGGVDGEEQGEWRDRCVVHDVDRVVEDKFSKAFLCEAYLTEQEGRLRHFTIPSHKTRLGRSFCP</sequence>
<dbReference type="PANTHER" id="PTHR31444">
    <property type="entry name" value="OS11G0490100 PROTEIN"/>
    <property type="match status" value="1"/>
</dbReference>
<name>A0A6A6L6A4_HEVBR</name>
<proteinExistence type="predicted"/>
<dbReference type="InterPro" id="IPR006514">
    <property type="entry name" value="IRX15/GXM/AGM"/>
</dbReference>
<evidence type="ECO:0000313" key="6">
    <source>
        <dbReference type="Proteomes" id="UP000467840"/>
    </source>
</evidence>
<accession>A0A6A6L6A4</accession>
<comment type="caution">
    <text evidence="5">The sequence shown here is derived from an EMBL/GenBank/DDBJ whole genome shotgun (WGS) entry which is preliminary data.</text>
</comment>
<comment type="subcellular location">
    <subcellularLocation>
        <location evidence="1">Golgi apparatus membrane</location>
        <topology evidence="1">Single-pass membrane protein</topology>
    </subcellularLocation>
</comment>
<protein>
    <submittedName>
        <fullName evidence="5">Uncharacterized protein</fullName>
    </submittedName>
</protein>
<dbReference type="AlphaFoldDB" id="A0A6A6L6A4"/>
<dbReference type="EMBL" id="JAAGAX010000012">
    <property type="protein sequence ID" value="KAF2296950.1"/>
    <property type="molecule type" value="Genomic_DNA"/>
</dbReference>
<evidence type="ECO:0000256" key="3">
    <source>
        <dbReference type="ARBA" id="ARBA00022989"/>
    </source>
</evidence>
<organism evidence="5 6">
    <name type="scientific">Hevea brasiliensis</name>
    <name type="common">Para rubber tree</name>
    <name type="synonym">Siphonia brasiliensis</name>
    <dbReference type="NCBI Taxonomy" id="3981"/>
    <lineage>
        <taxon>Eukaryota</taxon>
        <taxon>Viridiplantae</taxon>
        <taxon>Streptophyta</taxon>
        <taxon>Embryophyta</taxon>
        <taxon>Tracheophyta</taxon>
        <taxon>Spermatophyta</taxon>
        <taxon>Magnoliopsida</taxon>
        <taxon>eudicotyledons</taxon>
        <taxon>Gunneridae</taxon>
        <taxon>Pentapetalae</taxon>
        <taxon>rosids</taxon>
        <taxon>fabids</taxon>
        <taxon>Malpighiales</taxon>
        <taxon>Euphorbiaceae</taxon>
        <taxon>Crotonoideae</taxon>
        <taxon>Micrandreae</taxon>
        <taxon>Hevea</taxon>
    </lineage>
</organism>